<dbReference type="AlphaFoldDB" id="Q6IGR6"/>
<accession>Q6IGR6</accession>
<reference evidence="1" key="1">
    <citation type="journal article" date="2003" name="Genome Biol.">
        <title>An integrated gene annotation and transcriptional profiling approach towards the full gene content of the Drosophila genome.</title>
        <authorList>
            <person name="Hild M."/>
            <person name="Beckmann B."/>
            <person name="Haas S.A."/>
            <person name="Koch B."/>
            <person name="Solovyev V."/>
            <person name="Busold C."/>
            <person name="Fellenberg K."/>
            <person name="Boutros M."/>
            <person name="Vingron M."/>
            <person name="Sauer F."/>
            <person name="Hoheisel J.D."/>
            <person name="Paro R."/>
        </authorList>
    </citation>
    <scope>NUCLEOTIDE SEQUENCE</scope>
</reference>
<evidence type="ECO:0000313" key="1">
    <source>
        <dbReference type="EMBL" id="DAA02398.1"/>
    </source>
</evidence>
<dbReference type="EMBL" id="BK003700">
    <property type="protein sequence ID" value="DAA02398.1"/>
    <property type="molecule type" value="Genomic_DNA"/>
</dbReference>
<proteinExistence type="predicted"/>
<sequence>MAIARNSTPLIVPQVKSTDFSAVYSRNPEKLLPAVSRLAQCQNISNVRYQARSKLVAVGSRFAIDSSARERAGSRARRPPISEKLKASSDTYLLPRCVVFPGVTKLHNARAKTTTSRVWFVWHLTDPRRYFSSDWFWSEEVNGDDGAVGQTEQEKLKAIKYL</sequence>
<organism evidence="1">
    <name type="scientific">Drosophila melanogaster</name>
    <name type="common">Fruit fly</name>
    <dbReference type="NCBI Taxonomy" id="7227"/>
    <lineage>
        <taxon>Eukaryota</taxon>
        <taxon>Metazoa</taxon>
        <taxon>Ecdysozoa</taxon>
        <taxon>Arthropoda</taxon>
        <taxon>Hexapoda</taxon>
        <taxon>Insecta</taxon>
        <taxon>Pterygota</taxon>
        <taxon>Neoptera</taxon>
        <taxon>Endopterygota</taxon>
        <taxon>Diptera</taxon>
        <taxon>Brachycera</taxon>
        <taxon>Muscomorpha</taxon>
        <taxon>Ephydroidea</taxon>
        <taxon>Drosophilidae</taxon>
        <taxon>Drosophila</taxon>
        <taxon>Sophophora</taxon>
    </lineage>
</organism>
<name>Q6IGR6_DROME</name>
<protein>
    <submittedName>
        <fullName evidence="1">HDC05575</fullName>
    </submittedName>
</protein>
<gene>
    <name evidence="1" type="ORF">HDC05575</name>
</gene>